<reference evidence="2" key="2">
    <citation type="submission" date="2025-08" db="UniProtKB">
        <authorList>
            <consortium name="Ensembl"/>
        </authorList>
    </citation>
    <scope>IDENTIFICATION</scope>
</reference>
<evidence type="ECO:0000313" key="3">
    <source>
        <dbReference type="Proteomes" id="UP000694405"/>
    </source>
</evidence>
<proteinExistence type="predicted"/>
<reference evidence="2" key="1">
    <citation type="submission" date="2020-03" db="EMBL/GenBank/DDBJ databases">
        <title>Melopsittacus undulatus (budgerigar) genome, bMelUnd1, maternal haplotype with Z.</title>
        <authorList>
            <person name="Gedman G."/>
            <person name="Mountcastle J."/>
            <person name="Haase B."/>
            <person name="Formenti G."/>
            <person name="Wright T."/>
            <person name="Apodaca J."/>
            <person name="Pelan S."/>
            <person name="Chow W."/>
            <person name="Rhie A."/>
            <person name="Howe K."/>
            <person name="Fedrigo O."/>
            <person name="Jarvis E.D."/>
        </authorList>
    </citation>
    <scope>NUCLEOTIDE SEQUENCE [LARGE SCALE GENOMIC DNA]</scope>
</reference>
<dbReference type="PANTHER" id="PTHR34438">
    <property type="entry name" value="SI:DKEY-97L20.6"/>
    <property type="match status" value="1"/>
</dbReference>
<sequence>MHWDVLGCTGMYWDTRGSPRPCPTPSPPPQKGPHRERAPPPRPRPDRSRPPLPPPPVHREDSDVGDVVRELLLRVRGASPFCLQRVPFTVSHVRDLLLLSAQWRFLLRDEGTPDPDGEDEEPEPCTGDSWAGGAVPVLSTRGCPGEVRGALPHGEVRGGLCPTALPGGAALHPPSAPPAHPRSPPPQVSSPCPPSPAGQQDPDSVPDAGSSPMEPPFPGAASGGSDASPGPGPEPPIPEPPIPEPLIPEPPQDGAAAAPRILKGNPARARAPVPRAAPLRPARLPEPPEPTEPPGPDRTPLPSYGAEDGSPPLSRLRPRLPPLSCSSIFSSWSGRASLSTVPKWSGSGSGSGSRSVLPVPGPCPGRRPERWIRPHVEVLEPVTVRHSRGPEPSGSRRPRGPLPAPVEPRPPPGAAPRPLGSLLDPARLEPGVSVRWGGSVWSGGQEQGQEQGMGQEEGMGQELGQGMGQLISVCPRAPSAVIAARRVTGEQ</sequence>
<feature type="compositionally biased region" description="Low complexity" evidence="1">
    <location>
        <begin position="219"/>
        <end position="229"/>
    </location>
</feature>
<feature type="compositionally biased region" description="Pro residues" evidence="1">
    <location>
        <begin position="400"/>
        <end position="415"/>
    </location>
</feature>
<feature type="compositionally biased region" description="Acidic residues" evidence="1">
    <location>
        <begin position="112"/>
        <end position="123"/>
    </location>
</feature>
<feature type="compositionally biased region" description="Pro residues" evidence="1">
    <location>
        <begin position="174"/>
        <end position="196"/>
    </location>
</feature>
<feature type="compositionally biased region" description="Low complexity" evidence="1">
    <location>
        <begin position="162"/>
        <end position="173"/>
    </location>
</feature>
<feature type="compositionally biased region" description="Pro residues" evidence="1">
    <location>
        <begin position="284"/>
        <end position="299"/>
    </location>
</feature>
<keyword evidence="3" id="KW-1185">Reference proteome</keyword>
<feature type="compositionally biased region" description="Low complexity" evidence="1">
    <location>
        <begin position="266"/>
        <end position="282"/>
    </location>
</feature>
<accession>A0A8V5FXB4</accession>
<feature type="region of interest" description="Disordered" evidence="1">
    <location>
        <begin position="110"/>
        <end position="461"/>
    </location>
</feature>
<evidence type="ECO:0000256" key="1">
    <source>
        <dbReference type="SAM" id="MobiDB-lite"/>
    </source>
</evidence>
<organism evidence="2 3">
    <name type="scientific">Melopsittacus undulatus</name>
    <name type="common">Budgerigar</name>
    <name type="synonym">Psittacus undulatus</name>
    <dbReference type="NCBI Taxonomy" id="13146"/>
    <lineage>
        <taxon>Eukaryota</taxon>
        <taxon>Metazoa</taxon>
        <taxon>Chordata</taxon>
        <taxon>Craniata</taxon>
        <taxon>Vertebrata</taxon>
        <taxon>Euteleostomi</taxon>
        <taxon>Archelosauria</taxon>
        <taxon>Archosauria</taxon>
        <taxon>Dinosauria</taxon>
        <taxon>Saurischia</taxon>
        <taxon>Theropoda</taxon>
        <taxon>Coelurosauria</taxon>
        <taxon>Aves</taxon>
        <taxon>Neognathae</taxon>
        <taxon>Neoaves</taxon>
        <taxon>Telluraves</taxon>
        <taxon>Australaves</taxon>
        <taxon>Psittaciformes</taxon>
        <taxon>Psittaculidae</taxon>
        <taxon>Melopsittacus</taxon>
    </lineage>
</organism>
<feature type="compositionally biased region" description="Polar residues" evidence="1">
    <location>
        <begin position="328"/>
        <end position="342"/>
    </location>
</feature>
<feature type="region of interest" description="Disordered" evidence="1">
    <location>
        <begin position="13"/>
        <end position="63"/>
    </location>
</feature>
<dbReference type="Pfam" id="PF15479">
    <property type="entry name" value="DUF4639"/>
    <property type="match status" value="1"/>
</dbReference>
<feature type="compositionally biased region" description="Pro residues" evidence="1">
    <location>
        <begin position="230"/>
        <end position="251"/>
    </location>
</feature>
<dbReference type="PANTHER" id="PTHR34438:SF1">
    <property type="entry name" value="CHROMOSOME 2 OPEN READING FRAME 81"/>
    <property type="match status" value="1"/>
</dbReference>
<dbReference type="AlphaFoldDB" id="A0A8V5FXB4"/>
<feature type="compositionally biased region" description="Basic and acidic residues" evidence="1">
    <location>
        <begin position="366"/>
        <end position="378"/>
    </location>
</feature>
<dbReference type="InterPro" id="IPR028042">
    <property type="entry name" value="DUF4639"/>
</dbReference>
<dbReference type="Ensembl" id="ENSMUNT00000027834.1">
    <property type="protein sequence ID" value="ENSMUNP00000026140.1"/>
    <property type="gene ID" value="ENSMUNG00000021195.1"/>
</dbReference>
<feature type="compositionally biased region" description="Basic and acidic residues" evidence="1">
    <location>
        <begin position="33"/>
        <end position="49"/>
    </location>
</feature>
<dbReference type="Proteomes" id="UP000694405">
    <property type="component" value="Chromosome 7"/>
</dbReference>
<feature type="compositionally biased region" description="Low complexity" evidence="1">
    <location>
        <begin position="431"/>
        <end position="454"/>
    </location>
</feature>
<evidence type="ECO:0000313" key="2">
    <source>
        <dbReference type="Ensembl" id="ENSMUNP00000026140.1"/>
    </source>
</evidence>
<name>A0A8V5FXB4_MELUD</name>
<protein>
    <submittedName>
        <fullName evidence="2">Uncharacterized protein</fullName>
    </submittedName>
</protein>
<reference evidence="2" key="3">
    <citation type="submission" date="2025-09" db="UniProtKB">
        <authorList>
            <consortium name="Ensembl"/>
        </authorList>
    </citation>
    <scope>IDENTIFICATION</scope>
</reference>
<feature type="compositionally biased region" description="Pro residues" evidence="1">
    <location>
        <begin position="20"/>
        <end position="31"/>
    </location>
</feature>